<comment type="caution">
    <text evidence="1">The sequence shown here is derived from an EMBL/GenBank/DDBJ whole genome shotgun (WGS) entry which is preliminary data.</text>
</comment>
<dbReference type="EMBL" id="JAANOW010000003">
    <property type="protein sequence ID" value="NIH98069.1"/>
    <property type="molecule type" value="Genomic_DNA"/>
</dbReference>
<evidence type="ECO:0000313" key="1">
    <source>
        <dbReference type="EMBL" id="NIH98069.1"/>
    </source>
</evidence>
<gene>
    <name evidence="1" type="ORF">FHU31_005075</name>
</gene>
<name>A0A7X5ZFA3_9MYCO</name>
<dbReference type="AlphaFoldDB" id="A0A7X5ZFA3"/>
<reference evidence="1 2" key="1">
    <citation type="submission" date="2020-03" db="EMBL/GenBank/DDBJ databases">
        <title>Sequencing the genomes of 1000 actinobacteria strains.</title>
        <authorList>
            <person name="Klenk H.-P."/>
        </authorList>
    </citation>
    <scope>NUCLEOTIDE SEQUENCE [LARGE SCALE GENOMIC DNA]</scope>
    <source>
        <strain evidence="1 2">DSM 44556</strain>
    </source>
</reference>
<evidence type="ECO:0000313" key="2">
    <source>
        <dbReference type="Proteomes" id="UP000547444"/>
    </source>
</evidence>
<protein>
    <submittedName>
        <fullName evidence="1">Uncharacterized protein</fullName>
    </submittedName>
</protein>
<proteinExistence type="predicted"/>
<accession>A0A7X5ZFA3</accession>
<dbReference type="RefSeq" id="WP_167163419.1">
    <property type="nucleotide sequence ID" value="NZ_JAANOW010000003.1"/>
</dbReference>
<sequence>MDPELAPPLNVTIKQLSIARLWDKDFKLLASALVDPDITPDRIRITVEGDGPMHGAVRTIVNEGSILDVHHLTIDPEPTKLCDFANRIGAIVNQISVDTRLCECGRPIITTSIRASRIPA</sequence>
<keyword evidence="2" id="KW-1185">Reference proteome</keyword>
<organism evidence="1 2">
    <name type="scientific">Mycolicibacterium fluoranthenivorans</name>
    <dbReference type="NCBI Taxonomy" id="258505"/>
    <lineage>
        <taxon>Bacteria</taxon>
        <taxon>Bacillati</taxon>
        <taxon>Actinomycetota</taxon>
        <taxon>Actinomycetes</taxon>
        <taxon>Mycobacteriales</taxon>
        <taxon>Mycobacteriaceae</taxon>
        <taxon>Mycolicibacterium</taxon>
    </lineage>
</organism>
<dbReference type="Proteomes" id="UP000547444">
    <property type="component" value="Unassembled WGS sequence"/>
</dbReference>